<dbReference type="CDD" id="cd04301">
    <property type="entry name" value="NAT_SF"/>
    <property type="match status" value="1"/>
</dbReference>
<dbReference type="Gene3D" id="3.40.630.30">
    <property type="match status" value="1"/>
</dbReference>
<keyword evidence="4" id="KW-1185">Reference proteome</keyword>
<protein>
    <submittedName>
        <fullName evidence="3">GNAT family N-acetyltransferase</fullName>
    </submittedName>
</protein>
<evidence type="ECO:0000313" key="3">
    <source>
        <dbReference type="EMBL" id="MBE9116336.1"/>
    </source>
</evidence>
<accession>A0A8J7DYX6</accession>
<dbReference type="PANTHER" id="PTHR13947:SF37">
    <property type="entry name" value="LD18367P"/>
    <property type="match status" value="1"/>
</dbReference>
<dbReference type="InterPro" id="IPR016181">
    <property type="entry name" value="Acyl_CoA_acyltransferase"/>
</dbReference>
<evidence type="ECO:0000259" key="2">
    <source>
        <dbReference type="PROSITE" id="PS51186"/>
    </source>
</evidence>
<evidence type="ECO:0000313" key="4">
    <source>
        <dbReference type="Proteomes" id="UP000654482"/>
    </source>
</evidence>
<sequence length="161" mass="18574">MRTHHRDFLIRDWEPRDRAMAANAIASVLKEYGLGWEPQGADRDVLEVEQYYWNVGGQFWVVEQQGEVVGTSAYYPVSRGENAVEIRKMYLLPKVRGQGLGGFLLENLERAIAERGFQTLWLETASVLQEAIRLYERRGYQPATGVETPRCDRIYVKYLSS</sequence>
<dbReference type="EMBL" id="JADEWZ010000013">
    <property type="protein sequence ID" value="MBE9116336.1"/>
    <property type="molecule type" value="Genomic_DNA"/>
</dbReference>
<keyword evidence="1" id="KW-0808">Transferase</keyword>
<dbReference type="Proteomes" id="UP000654482">
    <property type="component" value="Unassembled WGS sequence"/>
</dbReference>
<reference evidence="3" key="1">
    <citation type="submission" date="2020-10" db="EMBL/GenBank/DDBJ databases">
        <authorList>
            <person name="Castelo-Branco R."/>
            <person name="Eusebio N."/>
            <person name="Adriana R."/>
            <person name="Vieira A."/>
            <person name="Brugerolle De Fraissinette N."/>
            <person name="Rezende De Castro R."/>
            <person name="Schneider M.P."/>
            <person name="Vasconcelos V."/>
            <person name="Leao P.N."/>
        </authorList>
    </citation>
    <scope>NUCLEOTIDE SEQUENCE</scope>
    <source>
        <strain evidence="3">LEGE 07157</strain>
    </source>
</reference>
<dbReference type="Pfam" id="PF00583">
    <property type="entry name" value="Acetyltransf_1"/>
    <property type="match status" value="1"/>
</dbReference>
<dbReference type="AlphaFoldDB" id="A0A8J7DYX6"/>
<dbReference type="InterPro" id="IPR050769">
    <property type="entry name" value="NAT_camello-type"/>
</dbReference>
<name>A0A8J7DYX6_9CYAN</name>
<feature type="domain" description="N-acetyltransferase" evidence="2">
    <location>
        <begin position="8"/>
        <end position="160"/>
    </location>
</feature>
<dbReference type="GO" id="GO:0008080">
    <property type="term" value="F:N-acetyltransferase activity"/>
    <property type="evidence" value="ECO:0007669"/>
    <property type="project" value="InterPro"/>
</dbReference>
<organism evidence="3 4">
    <name type="scientific">Lusitaniella coriacea LEGE 07157</name>
    <dbReference type="NCBI Taxonomy" id="945747"/>
    <lineage>
        <taxon>Bacteria</taxon>
        <taxon>Bacillati</taxon>
        <taxon>Cyanobacteriota</taxon>
        <taxon>Cyanophyceae</taxon>
        <taxon>Spirulinales</taxon>
        <taxon>Lusitaniellaceae</taxon>
        <taxon>Lusitaniella</taxon>
    </lineage>
</organism>
<proteinExistence type="predicted"/>
<comment type="caution">
    <text evidence="3">The sequence shown here is derived from an EMBL/GenBank/DDBJ whole genome shotgun (WGS) entry which is preliminary data.</text>
</comment>
<dbReference type="InterPro" id="IPR000182">
    <property type="entry name" value="GNAT_dom"/>
</dbReference>
<gene>
    <name evidence="3" type="ORF">IQ249_10545</name>
</gene>
<evidence type="ECO:0000256" key="1">
    <source>
        <dbReference type="ARBA" id="ARBA00022679"/>
    </source>
</evidence>
<dbReference type="RefSeq" id="WP_194029428.1">
    <property type="nucleotide sequence ID" value="NZ_JADEWZ010000013.1"/>
</dbReference>
<dbReference type="PANTHER" id="PTHR13947">
    <property type="entry name" value="GNAT FAMILY N-ACETYLTRANSFERASE"/>
    <property type="match status" value="1"/>
</dbReference>
<dbReference type="SUPFAM" id="SSF55729">
    <property type="entry name" value="Acyl-CoA N-acyltransferases (Nat)"/>
    <property type="match status" value="1"/>
</dbReference>
<dbReference type="PROSITE" id="PS51186">
    <property type="entry name" value="GNAT"/>
    <property type="match status" value="1"/>
</dbReference>